<feature type="repeat" description="PPR" evidence="4">
    <location>
        <begin position="1100"/>
        <end position="1134"/>
    </location>
</feature>
<dbReference type="InterPro" id="IPR002885">
    <property type="entry name" value="PPR_rpt"/>
</dbReference>
<dbReference type="InterPro" id="IPR001220">
    <property type="entry name" value="Legume_lectin_dom"/>
</dbReference>
<gene>
    <name evidence="8" type="ORF">AT9943_LOCUS22276</name>
</gene>
<evidence type="ECO:0000256" key="5">
    <source>
        <dbReference type="SAM" id="Phobius"/>
    </source>
</evidence>
<feature type="transmembrane region" description="Helical" evidence="5">
    <location>
        <begin position="287"/>
        <end position="311"/>
    </location>
</feature>
<feature type="repeat" description="PPR" evidence="4">
    <location>
        <begin position="854"/>
        <end position="888"/>
    </location>
</feature>
<dbReference type="PANTHER" id="PTHR47939:SF13">
    <property type="entry name" value="OS03G0201400 PROTEIN"/>
    <property type="match status" value="1"/>
</dbReference>
<dbReference type="FunFam" id="2.60.120.200:FF:000141">
    <property type="entry name" value="L-type lectin-domain containing receptor kinase VIII.1"/>
    <property type="match status" value="1"/>
</dbReference>
<dbReference type="SUPFAM" id="SSF49899">
    <property type="entry name" value="Concanavalin A-like lectins/glucanases"/>
    <property type="match status" value="1"/>
</dbReference>
<feature type="repeat" description="PPR" evidence="4">
    <location>
        <begin position="1310"/>
        <end position="1344"/>
    </location>
</feature>
<feature type="repeat" description="PPR" evidence="4">
    <location>
        <begin position="1275"/>
        <end position="1309"/>
    </location>
</feature>
<feature type="repeat" description="PPR" evidence="4">
    <location>
        <begin position="666"/>
        <end position="700"/>
    </location>
</feature>
<name>A0A7G2FGL0_ARATH</name>
<keyword evidence="2" id="KW-0430">Lectin</keyword>
<evidence type="ECO:0000259" key="6">
    <source>
        <dbReference type="Pfam" id="PF00139"/>
    </source>
</evidence>
<feature type="repeat" description="PPR" evidence="4">
    <location>
        <begin position="1065"/>
        <end position="1099"/>
    </location>
</feature>
<protein>
    <submittedName>
        <fullName evidence="8">(thale cress) hypothetical protein</fullName>
    </submittedName>
</protein>
<dbReference type="Pfam" id="PF00139">
    <property type="entry name" value="Lectin_legB"/>
    <property type="match status" value="1"/>
</dbReference>
<feature type="repeat" description="PPR" evidence="4">
    <location>
        <begin position="631"/>
        <end position="665"/>
    </location>
</feature>
<dbReference type="InterPro" id="IPR013320">
    <property type="entry name" value="ConA-like_dom_sf"/>
</dbReference>
<dbReference type="Gene3D" id="1.25.40.10">
    <property type="entry name" value="Tetratricopeptide repeat domain"/>
    <property type="match status" value="9"/>
</dbReference>
<accession>A0A7G2FGL0</accession>
<feature type="repeat" description="PPR" evidence="4">
    <location>
        <begin position="771"/>
        <end position="805"/>
    </location>
</feature>
<dbReference type="Gene3D" id="2.60.120.200">
    <property type="match status" value="1"/>
</dbReference>
<feature type="repeat" description="PPR" evidence="4">
    <location>
        <begin position="736"/>
        <end position="770"/>
    </location>
</feature>
<feature type="domain" description="Legume lectin" evidence="6">
    <location>
        <begin position="12"/>
        <end position="255"/>
    </location>
</feature>
<keyword evidence="5" id="KW-1133">Transmembrane helix</keyword>
<evidence type="ECO:0000313" key="9">
    <source>
        <dbReference type="Proteomes" id="UP000516314"/>
    </source>
</evidence>
<dbReference type="EMBL" id="LR881470">
    <property type="protein sequence ID" value="CAD5335002.1"/>
    <property type="molecule type" value="Genomic_DNA"/>
</dbReference>
<organism evidence="8 9">
    <name type="scientific">Arabidopsis thaliana</name>
    <name type="common">Mouse-ear cress</name>
    <dbReference type="NCBI Taxonomy" id="3702"/>
    <lineage>
        <taxon>Eukaryota</taxon>
        <taxon>Viridiplantae</taxon>
        <taxon>Streptophyta</taxon>
        <taxon>Embryophyta</taxon>
        <taxon>Tracheophyta</taxon>
        <taxon>Spermatophyta</taxon>
        <taxon>Magnoliopsida</taxon>
        <taxon>eudicotyledons</taxon>
        <taxon>Gunneridae</taxon>
        <taxon>Pentapetalae</taxon>
        <taxon>rosids</taxon>
        <taxon>malvids</taxon>
        <taxon>Brassicales</taxon>
        <taxon>Brassicaceae</taxon>
        <taxon>Camelineae</taxon>
        <taxon>Arabidopsis</taxon>
    </lineage>
</organism>
<keyword evidence="5" id="KW-0812">Transmembrane</keyword>
<proteinExistence type="inferred from homology"/>
<feature type="repeat" description="PPR" evidence="4">
    <location>
        <begin position="1345"/>
        <end position="1379"/>
    </location>
</feature>
<dbReference type="Pfam" id="PF01535">
    <property type="entry name" value="PPR"/>
    <property type="match status" value="3"/>
</dbReference>
<dbReference type="Pfam" id="PF12854">
    <property type="entry name" value="PPR_1"/>
    <property type="match status" value="1"/>
</dbReference>
<dbReference type="Pfam" id="PF13041">
    <property type="entry name" value="PPR_2"/>
    <property type="match status" value="7"/>
</dbReference>
<feature type="domain" description="PROP1-like PPR" evidence="7">
    <location>
        <begin position="1155"/>
        <end position="1294"/>
    </location>
</feature>
<feature type="repeat" description="PPR" evidence="4">
    <location>
        <begin position="889"/>
        <end position="923"/>
    </location>
</feature>
<dbReference type="GO" id="GO:0030246">
    <property type="term" value="F:carbohydrate binding"/>
    <property type="evidence" value="ECO:0007669"/>
    <property type="project" value="UniProtKB-KW"/>
</dbReference>
<reference evidence="8 9" key="1">
    <citation type="submission" date="2020-09" db="EMBL/GenBank/DDBJ databases">
        <authorList>
            <person name="Ashkenazy H."/>
        </authorList>
    </citation>
    <scope>NUCLEOTIDE SEQUENCE [LARGE SCALE GENOMIC DNA]</scope>
    <source>
        <strain evidence="9">cv. Cdm-0</strain>
    </source>
</reference>
<keyword evidence="5" id="KW-0472">Membrane</keyword>
<dbReference type="Proteomes" id="UP000516314">
    <property type="component" value="Chromosome 5"/>
</dbReference>
<keyword evidence="3" id="KW-0677">Repeat</keyword>
<dbReference type="InterPro" id="IPR033443">
    <property type="entry name" value="PROP1-like_PPR_dom"/>
</dbReference>
<feature type="repeat" description="PPR" evidence="4">
    <location>
        <begin position="1030"/>
        <end position="1064"/>
    </location>
</feature>
<feature type="repeat" description="PPR" evidence="4">
    <location>
        <begin position="994"/>
        <end position="1028"/>
    </location>
</feature>
<feature type="repeat" description="PPR" evidence="4">
    <location>
        <begin position="1205"/>
        <end position="1239"/>
    </location>
</feature>
<evidence type="ECO:0000256" key="4">
    <source>
        <dbReference type="PROSITE-ProRule" id="PRU00708"/>
    </source>
</evidence>
<evidence type="ECO:0000256" key="3">
    <source>
        <dbReference type="ARBA" id="ARBA00022737"/>
    </source>
</evidence>
<dbReference type="Gene3D" id="1.10.510.10">
    <property type="entry name" value="Transferase(Phosphotransferase) domain 1"/>
    <property type="match status" value="1"/>
</dbReference>
<evidence type="ECO:0000256" key="1">
    <source>
        <dbReference type="ARBA" id="ARBA00007626"/>
    </source>
</evidence>
<feature type="repeat" description="PPR" evidence="4">
    <location>
        <begin position="596"/>
        <end position="630"/>
    </location>
</feature>
<dbReference type="InterPro" id="IPR011990">
    <property type="entry name" value="TPR-like_helical_dom_sf"/>
</dbReference>
<evidence type="ECO:0000313" key="8">
    <source>
        <dbReference type="EMBL" id="CAD5335002.1"/>
    </source>
</evidence>
<feature type="repeat" description="PPR" evidence="4">
    <location>
        <begin position="1170"/>
        <end position="1204"/>
    </location>
</feature>
<dbReference type="PANTHER" id="PTHR47939">
    <property type="entry name" value="MEMBRANE-ASSOCIATED SALT-INDUCIBLE PROTEIN-LIKE"/>
    <property type="match status" value="1"/>
</dbReference>
<feature type="repeat" description="PPR" evidence="4">
    <location>
        <begin position="806"/>
        <end position="840"/>
    </location>
</feature>
<evidence type="ECO:0000256" key="2">
    <source>
        <dbReference type="ARBA" id="ARBA00022734"/>
    </source>
</evidence>
<dbReference type="PROSITE" id="PS51375">
    <property type="entry name" value="PPR"/>
    <property type="match status" value="21"/>
</dbReference>
<feature type="repeat" description="PPR" evidence="4">
    <location>
        <begin position="701"/>
        <end position="735"/>
    </location>
</feature>
<evidence type="ECO:0000259" key="7">
    <source>
        <dbReference type="Pfam" id="PF17177"/>
    </source>
</evidence>
<sequence>MSKPIFVSSDNMNFTFKSFTIRNLTFLGDSHLRNGVVGLTRELGVPDTSSGTVIYNNPIRFYDPDSNTTASFSTHFSFTVQNLNPDPTSAGDGLAFFLSHDNDTLGSPGGYLGLVNSSQPMKNRFVAIEFDTKLDPHFNDPNGNHIGLDVDSLNSISTSDPLLSSQIDLKSGKSITSWIDYKNDLRLLNVFLSYTDPVTTTKKPEKPLLSVNIDLSPFLNGEMYVGFSGSTEGSTEIHLIENWSFKTSGFLPVRSKSNHLHNVSDSSVVNDDPVVIPSKKRRHRHNLAIGLGISCPVLICLALFVFGYFTLKKWKSVKAEKELKTELITGLRDEGRVLEAVDERLKGEFDEEMMKKLLLVGLKCAHPDSNERPSMRRVLQILNNEIEPSPVPKMKPTLSFSCGLSLDDIVSEDEEGDSIVFSKFGCFSRVWFSSGAVKTSKRDDSASHQAFGVSGFDMEKSIYNILTIDRWGSLNHMDYRQARLRLVHGKLALKFLKWVVKQPGLETDHFVQLVCITTHILVRARMYDPARHILKELSLMSGKSSFVFGALMTTYRLCNSNPSVYDILIRVYLREGMIQDSLEIFRLMGLYGFNPSVYTCNAILGSVVKSGEDVSVWSFLKEMLKRKICPDVATFNILINVLCAEGSFEKSSYLMQKMEKSGYAPTIVTYNTVLHWYCKKGRFKAAIELLDHMKSKGVDADVCTYNMLIHDLCRSNRSAKGYLLLRDMRKRMIHPNEVTYNTLINGFSNEGKVLIASQLLNEMLSFGLSPNHVTFNALIDGHISEGNFKEALKMFYMMEAKGLTPSEVSYGVLLDGLCKNAEFDLARGFYMRMKRNGEAIRIYEAMILEGHTRDHFTFNVLVTSLCKAGKVAEAEEFMRCMTSDGILPNTVSFDCLINGYGNSGEGLKAFSVFDEMTKVGHHPTFFTYGSLLKGLCKGGHLREAEKFLKSLHAVPAAVDTVMYNTLLTAMCKSGNLAKAVSLFGEMVQRSILPDSYTYTSLISGLCRKGKTVIAILFAKEAEARGNVLPNKVMYTCFVDGMFKAGQWKAGIYFREQMDNLGHTPDIVTTNAMIDGYSRMGKIEKTNDLLPEMGNQNGGPNLTTYNILLHGYSKRKDVSTSFLLYRSIILNGILPDKLTCHSLVLGICESNMLEIGLKILKAFICRGVEVDRYTFNMLISKCCANGEINWAFDLVKVMTSLGISLDKDTCDAMVSVLNRNHRFQESRMVLHEMSKQGISPESRKYIGLINGLCRVGDIKTAFVVKEEMIAHKICPPNVAESAMVRALAKCGKADEATLLLRFMLKMKLVPTIASFTTLMHLCCKNGNVIEALELRVVMSNCGLKLDLVSYNVLITGLCAKGDMALAFELYEEMKGDGFLANATTYKALIRGLLARETAFSGADIILKDLLARGFITSMSLSQDSHRTLKMAMEKLKALQNDIAVCHREELDLQSNVLSKNQLKLFELCLIHISSRSLSLYCYTEQDKQDSEGATLLAPFSDKYNSKTTPKESLIESLKLPETKQEEEQALNSWSCVVISCAEFTCNQSGLTKDNGSGKNDAEPWQQKKKASSVSLKILFDEYVGTTRN</sequence>
<feature type="repeat" description="PPR" evidence="4">
    <location>
        <begin position="959"/>
        <end position="993"/>
    </location>
</feature>
<dbReference type="Pfam" id="PF17177">
    <property type="entry name" value="PPR_long"/>
    <property type="match status" value="1"/>
</dbReference>
<feature type="repeat" description="PPR" evidence="4">
    <location>
        <begin position="1240"/>
        <end position="1274"/>
    </location>
</feature>
<comment type="similarity">
    <text evidence="1">Belongs to the PPR family. P subfamily.</text>
</comment>
<feature type="repeat" description="PPR" evidence="4">
    <location>
        <begin position="561"/>
        <end position="595"/>
    </location>
</feature>
<dbReference type="NCBIfam" id="TIGR00756">
    <property type="entry name" value="PPR"/>
    <property type="match status" value="18"/>
</dbReference>
<dbReference type="InterPro" id="IPR050667">
    <property type="entry name" value="PPR-containing_protein"/>
</dbReference>
<dbReference type="CDD" id="cd06899">
    <property type="entry name" value="lectin_legume_LecRK_Arcelin_ConA"/>
    <property type="match status" value="1"/>
</dbReference>